<evidence type="ECO:0000259" key="3">
    <source>
        <dbReference type="Pfam" id="PF07859"/>
    </source>
</evidence>
<evidence type="ECO:0000256" key="2">
    <source>
        <dbReference type="SAM" id="SignalP"/>
    </source>
</evidence>
<keyword evidence="5" id="KW-1185">Reference proteome</keyword>
<feature type="domain" description="Alpha/beta hydrolase fold-3" evidence="3">
    <location>
        <begin position="162"/>
        <end position="229"/>
    </location>
</feature>
<dbReference type="EMBL" id="JBHUFC010000001">
    <property type="protein sequence ID" value="MFD1786157.1"/>
    <property type="molecule type" value="Genomic_DNA"/>
</dbReference>
<gene>
    <name evidence="4" type="ORF">ACFSC3_01090</name>
</gene>
<dbReference type="Proteomes" id="UP001597283">
    <property type="component" value="Unassembled WGS sequence"/>
</dbReference>
<dbReference type="Pfam" id="PF07859">
    <property type="entry name" value="Abhydrolase_3"/>
    <property type="match status" value="1"/>
</dbReference>
<keyword evidence="1 4" id="KW-0378">Hydrolase</keyword>
<dbReference type="InterPro" id="IPR013094">
    <property type="entry name" value="AB_hydrolase_3"/>
</dbReference>
<feature type="chain" id="PRO_5047030413" evidence="2">
    <location>
        <begin position="19"/>
        <end position="313"/>
    </location>
</feature>
<organism evidence="4 5">
    <name type="scientific">Sphingomonas floccifaciens</name>
    <dbReference type="NCBI Taxonomy" id="1844115"/>
    <lineage>
        <taxon>Bacteria</taxon>
        <taxon>Pseudomonadati</taxon>
        <taxon>Pseudomonadota</taxon>
        <taxon>Alphaproteobacteria</taxon>
        <taxon>Sphingomonadales</taxon>
        <taxon>Sphingomonadaceae</taxon>
        <taxon>Sphingomonas</taxon>
    </lineage>
</organism>
<dbReference type="GO" id="GO:0016787">
    <property type="term" value="F:hydrolase activity"/>
    <property type="evidence" value="ECO:0007669"/>
    <property type="project" value="UniProtKB-KW"/>
</dbReference>
<dbReference type="PANTHER" id="PTHR48081:SF6">
    <property type="entry name" value="PEPTIDASE S9 PROLYL OLIGOPEPTIDASE CATALYTIC DOMAIN-CONTAINING PROTEIN"/>
    <property type="match status" value="1"/>
</dbReference>
<accession>A0ABW4N881</accession>
<dbReference type="InterPro" id="IPR050300">
    <property type="entry name" value="GDXG_lipolytic_enzyme"/>
</dbReference>
<dbReference type="PANTHER" id="PTHR48081">
    <property type="entry name" value="AB HYDROLASE SUPERFAMILY PROTEIN C4A8.06C"/>
    <property type="match status" value="1"/>
</dbReference>
<protein>
    <submittedName>
        <fullName evidence="4">Alpha/beta hydrolase</fullName>
    </submittedName>
</protein>
<proteinExistence type="predicted"/>
<dbReference type="SUPFAM" id="SSF53474">
    <property type="entry name" value="alpha/beta-Hydrolases"/>
    <property type="match status" value="1"/>
</dbReference>
<dbReference type="Gene3D" id="3.40.50.1820">
    <property type="entry name" value="alpha/beta hydrolase"/>
    <property type="match status" value="1"/>
</dbReference>
<comment type="caution">
    <text evidence="4">The sequence shown here is derived from an EMBL/GenBank/DDBJ whole genome shotgun (WGS) entry which is preliminary data.</text>
</comment>
<sequence length="313" mass="32787">MRVALVALIALAAAPLGAQTMPRFAIKRIEAPQEAGAILLPVAAPSDPKTPPESWGLLVGDFPDGSHMEQRIVRNVTAPAIFPVLPKPGTATGAAVVVAPGGAFKSLSIDQEGFDVARKLADRGIAAFVLKYRLNPTPVDDNEHLAAVGRVFAETIARGTRPQLKEPRATEDALAALALVRRDAARFGVDPARVGMIGFSAGAQTVLNAALEGKGAARPAFIGFIYGPMDPVTVPADAPPMFAAIAFDDPLFGRGAMGAVDSWRKAGVRTEFHGYERGDHGFGAGKPGTTSVGVIDAFRLWLATDGWLAPRAR</sequence>
<name>A0ABW4N881_9SPHN</name>
<feature type="signal peptide" evidence="2">
    <location>
        <begin position="1"/>
        <end position="18"/>
    </location>
</feature>
<evidence type="ECO:0000313" key="4">
    <source>
        <dbReference type="EMBL" id="MFD1786157.1"/>
    </source>
</evidence>
<dbReference type="InterPro" id="IPR029058">
    <property type="entry name" value="AB_hydrolase_fold"/>
</dbReference>
<reference evidence="5" key="1">
    <citation type="journal article" date="2019" name="Int. J. Syst. Evol. Microbiol.">
        <title>The Global Catalogue of Microorganisms (GCM) 10K type strain sequencing project: providing services to taxonomists for standard genome sequencing and annotation.</title>
        <authorList>
            <consortium name="The Broad Institute Genomics Platform"/>
            <consortium name="The Broad Institute Genome Sequencing Center for Infectious Disease"/>
            <person name="Wu L."/>
            <person name="Ma J."/>
        </authorList>
    </citation>
    <scope>NUCLEOTIDE SEQUENCE [LARGE SCALE GENOMIC DNA]</scope>
    <source>
        <strain evidence="5">Q85</strain>
    </source>
</reference>
<keyword evidence="2" id="KW-0732">Signal</keyword>
<evidence type="ECO:0000256" key="1">
    <source>
        <dbReference type="ARBA" id="ARBA00022801"/>
    </source>
</evidence>
<evidence type="ECO:0000313" key="5">
    <source>
        <dbReference type="Proteomes" id="UP001597283"/>
    </source>
</evidence>